<name>A0AAF0Z1A3_9MICO</name>
<dbReference type="KEGG" id="sbil:SANBI_002166"/>
<reference evidence="3" key="1">
    <citation type="submission" date="2023-11" db="EMBL/GenBank/DDBJ databases">
        <authorList>
            <person name="Helweg L.P."/>
            <person name="Kiel A."/>
            <person name="Hitz F."/>
            <person name="Ruckert-Reed C."/>
            <person name="Busche T."/>
            <person name="Kaltschmidt B."/>
            <person name="Kaltschmidt C."/>
        </authorList>
    </citation>
    <scope>NUCLEOTIDE SEQUENCE [LARGE SCALE GENOMIC DNA]</scope>
    <source>
        <strain evidence="3">4.1</strain>
    </source>
</reference>
<dbReference type="RefSeq" id="WP_319154907.1">
    <property type="nucleotide sequence ID" value="NZ_CP138359.1"/>
</dbReference>
<feature type="region of interest" description="Disordered" evidence="1">
    <location>
        <begin position="278"/>
        <end position="332"/>
    </location>
</feature>
<dbReference type="EMBL" id="CP138359">
    <property type="protein sequence ID" value="WPF80922.1"/>
    <property type="molecule type" value="Genomic_DNA"/>
</dbReference>
<accession>A0AAF0Z1A3</accession>
<dbReference type="AlphaFoldDB" id="A0AAF0Z1A3"/>
<feature type="compositionally biased region" description="Polar residues" evidence="1">
    <location>
        <begin position="323"/>
        <end position="332"/>
    </location>
</feature>
<protein>
    <recommendedName>
        <fullName evidence="4">Glycosyl transferase family 4</fullName>
    </recommendedName>
</protein>
<organism evidence="2 3">
    <name type="scientific">Sanguibacter biliveldensis</name>
    <dbReference type="NCBI Taxonomy" id="3030830"/>
    <lineage>
        <taxon>Bacteria</taxon>
        <taxon>Bacillati</taxon>
        <taxon>Actinomycetota</taxon>
        <taxon>Actinomycetes</taxon>
        <taxon>Micrococcales</taxon>
        <taxon>Sanguibacteraceae</taxon>
        <taxon>Sanguibacter</taxon>
    </lineage>
</organism>
<evidence type="ECO:0000256" key="1">
    <source>
        <dbReference type="SAM" id="MobiDB-lite"/>
    </source>
</evidence>
<keyword evidence="3" id="KW-1185">Reference proteome</keyword>
<evidence type="ECO:0008006" key="4">
    <source>
        <dbReference type="Google" id="ProtNLM"/>
    </source>
</evidence>
<sequence length="332" mass="32099">MSAARWVRGALVAAATTTVVRSLAARTPPGGAERWTRTNHQGAPVSLLEGPAVAAGLAVGALLSAGSARSALSHTTATVGALAFGLVDDLAEDTSTRSKGLRGHLAAARHGTLTTGGLKVLGIGATGLVAAALAPSPAGRSLGRAGADVVVDGALVAAAANFANLLDLRPGRALKAGATAALLLSGGSASGAAGAVLGSAAAGARADLAGTDMLGDSGANALGALLGSTVVQSTGRPVRLGVLAALVALTVASERVSFSQVIARTPWLDAVDRWGRPAAGPAASGTADDAASVDAAEADGAQTSRPVGSGSRDAQDARHLPGSVSTDDSADR</sequence>
<dbReference type="Proteomes" id="UP001304340">
    <property type="component" value="Chromosome"/>
</dbReference>
<gene>
    <name evidence="2" type="ORF">SANBI_002166</name>
</gene>
<evidence type="ECO:0000313" key="3">
    <source>
        <dbReference type="Proteomes" id="UP001304340"/>
    </source>
</evidence>
<evidence type="ECO:0000313" key="2">
    <source>
        <dbReference type="EMBL" id="WPF80922.1"/>
    </source>
</evidence>
<proteinExistence type="predicted"/>
<feature type="compositionally biased region" description="Low complexity" evidence="1">
    <location>
        <begin position="278"/>
        <end position="301"/>
    </location>
</feature>